<protein>
    <submittedName>
        <fullName evidence="2">Methylamine utilization protein</fullName>
    </submittedName>
</protein>
<feature type="signal peptide" evidence="1">
    <location>
        <begin position="1"/>
        <end position="25"/>
    </location>
</feature>
<reference evidence="3" key="1">
    <citation type="journal article" date="2019" name="Int. J. Syst. Evol. Microbiol.">
        <title>The Global Catalogue of Microorganisms (GCM) 10K type strain sequencing project: providing services to taxonomists for standard genome sequencing and annotation.</title>
        <authorList>
            <consortium name="The Broad Institute Genomics Platform"/>
            <consortium name="The Broad Institute Genome Sequencing Center for Infectious Disease"/>
            <person name="Wu L."/>
            <person name="Ma J."/>
        </authorList>
    </citation>
    <scope>NUCLEOTIDE SEQUENCE [LARGE SCALE GENOMIC DNA]</scope>
    <source>
        <strain evidence="3">JCM 17551</strain>
    </source>
</reference>
<dbReference type="SUPFAM" id="SSF49503">
    <property type="entry name" value="Cupredoxins"/>
    <property type="match status" value="1"/>
</dbReference>
<gene>
    <name evidence="2" type="ORF">GCM10022277_12680</name>
</gene>
<keyword evidence="3" id="KW-1185">Reference proteome</keyword>
<accession>A0ABP7MER4</accession>
<keyword evidence="1" id="KW-0732">Signal</keyword>
<sequence length="216" mass="24797">MLNLKFSKGLRKFLLILWFPFPVFAYQIQVVDQDGNPVQDAVVAIPVGEVADVSPQNAVMDQIDRMFVPRVLAVEQGRKVVFPNSDHIRHHVYSFSESKRFEIKLYKGVPTAPVTFDKDGLVVLGCNIHDSMIGYIFVSPWPSFKVTGQSGAVEFTSGHSQVAVWHPWVKDLKKPLMFDLKNEGNDRFYQISLELTPPKPVKNIKNKFRKYYNERR</sequence>
<dbReference type="EMBL" id="BAABBN010000004">
    <property type="protein sequence ID" value="GAA3918844.1"/>
    <property type="molecule type" value="Genomic_DNA"/>
</dbReference>
<dbReference type="Proteomes" id="UP001501565">
    <property type="component" value="Unassembled WGS sequence"/>
</dbReference>
<organism evidence="2 3">
    <name type="scientific">Litoribacillus peritrichatus</name>
    <dbReference type="NCBI Taxonomy" id="718191"/>
    <lineage>
        <taxon>Bacteria</taxon>
        <taxon>Pseudomonadati</taxon>
        <taxon>Pseudomonadota</taxon>
        <taxon>Gammaproteobacteria</taxon>
        <taxon>Oceanospirillales</taxon>
        <taxon>Oceanospirillaceae</taxon>
        <taxon>Litoribacillus</taxon>
    </lineage>
</organism>
<evidence type="ECO:0000256" key="1">
    <source>
        <dbReference type="SAM" id="SignalP"/>
    </source>
</evidence>
<feature type="chain" id="PRO_5046727846" evidence="1">
    <location>
        <begin position="26"/>
        <end position="216"/>
    </location>
</feature>
<comment type="caution">
    <text evidence="2">The sequence shown here is derived from an EMBL/GenBank/DDBJ whole genome shotgun (WGS) entry which is preliminary data.</text>
</comment>
<evidence type="ECO:0000313" key="3">
    <source>
        <dbReference type="Proteomes" id="UP001501565"/>
    </source>
</evidence>
<dbReference type="Gene3D" id="2.60.40.420">
    <property type="entry name" value="Cupredoxins - blue copper proteins"/>
    <property type="match status" value="1"/>
</dbReference>
<evidence type="ECO:0000313" key="2">
    <source>
        <dbReference type="EMBL" id="GAA3918844.1"/>
    </source>
</evidence>
<dbReference type="InterPro" id="IPR008972">
    <property type="entry name" value="Cupredoxin"/>
</dbReference>
<proteinExistence type="predicted"/>
<name>A0ABP7MER4_9GAMM</name>